<sequence length="372" mass="42883">MTDVIEVNDISELVAYSAVWKTLFNRMPRATFFQTLPWLLAYWKNFGGQQRLRVLITYASGEPIGILPLIVRDERTRLGSFRVLTYPLADWGSFYGPIGPDGAATLAIGLRYIAQSPRDWDLLDLRWIEMDAVDRGRTANAFRLAGMTPLITPWKEVSMVDLPDSWEDYLKTRKTKFRQNVRRLMRRGELSGITFHRYRPAPSPAGSMDESWALLDECIDLAARSWQGASQTGTTLSHQGVRDYFHDSHEAATRLGMLDIGYLRQADRMVAFGYKYHHQGEVQAMRVGHDPELQTEGLGTLQYAHGLRDSIEVGDRRFDFGPNHLEVKANWRTSLATSYRVCYHSQWMLRAQALRWHRWLKFRRNPTPESIA</sequence>
<dbReference type="Gene3D" id="3.40.630.30">
    <property type="match status" value="1"/>
</dbReference>
<feature type="domain" description="BioF2-like acetyltransferase" evidence="1">
    <location>
        <begin position="176"/>
        <end position="324"/>
    </location>
</feature>
<dbReference type="AlphaFoldDB" id="A0A5C5UW32"/>
<dbReference type="InterPro" id="IPR016181">
    <property type="entry name" value="Acyl_CoA_acyltransferase"/>
</dbReference>
<keyword evidence="3" id="KW-1185">Reference proteome</keyword>
<dbReference type="Proteomes" id="UP000318878">
    <property type="component" value="Unassembled WGS sequence"/>
</dbReference>
<evidence type="ECO:0000313" key="2">
    <source>
        <dbReference type="EMBL" id="TWT30079.1"/>
    </source>
</evidence>
<accession>A0A5C5UW32</accession>
<organism evidence="2 3">
    <name type="scientific">Blastopirellula retiformator</name>
    <dbReference type="NCBI Taxonomy" id="2527970"/>
    <lineage>
        <taxon>Bacteria</taxon>
        <taxon>Pseudomonadati</taxon>
        <taxon>Planctomycetota</taxon>
        <taxon>Planctomycetia</taxon>
        <taxon>Pirellulales</taxon>
        <taxon>Pirellulaceae</taxon>
        <taxon>Blastopirellula</taxon>
    </lineage>
</organism>
<dbReference type="SUPFAM" id="SSF55729">
    <property type="entry name" value="Acyl-CoA N-acyltransferases (Nat)"/>
    <property type="match status" value="1"/>
</dbReference>
<dbReference type="InterPro" id="IPR038740">
    <property type="entry name" value="BioF2-like_GNAT_dom"/>
</dbReference>
<name>A0A5C5UW32_9BACT</name>
<reference evidence="2 3" key="1">
    <citation type="submission" date="2019-02" db="EMBL/GenBank/DDBJ databases">
        <title>Deep-cultivation of Planctomycetes and their phenomic and genomic characterization uncovers novel biology.</title>
        <authorList>
            <person name="Wiegand S."/>
            <person name="Jogler M."/>
            <person name="Boedeker C."/>
            <person name="Pinto D."/>
            <person name="Vollmers J."/>
            <person name="Rivas-Marin E."/>
            <person name="Kohn T."/>
            <person name="Peeters S.H."/>
            <person name="Heuer A."/>
            <person name="Rast P."/>
            <person name="Oberbeckmann S."/>
            <person name="Bunk B."/>
            <person name="Jeske O."/>
            <person name="Meyerdierks A."/>
            <person name="Storesund J.E."/>
            <person name="Kallscheuer N."/>
            <person name="Luecker S."/>
            <person name="Lage O.M."/>
            <person name="Pohl T."/>
            <person name="Merkel B.J."/>
            <person name="Hornburger P."/>
            <person name="Mueller R.-W."/>
            <person name="Bruemmer F."/>
            <person name="Labrenz M."/>
            <person name="Spormann A.M."/>
            <person name="Op Den Camp H."/>
            <person name="Overmann J."/>
            <person name="Amann R."/>
            <person name="Jetten M.S.M."/>
            <person name="Mascher T."/>
            <person name="Medema M.H."/>
            <person name="Devos D.P."/>
            <person name="Kaster A.-K."/>
            <person name="Ovreas L."/>
            <person name="Rohde M."/>
            <person name="Galperin M.Y."/>
            <person name="Jogler C."/>
        </authorList>
    </citation>
    <scope>NUCLEOTIDE SEQUENCE [LARGE SCALE GENOMIC DNA]</scope>
    <source>
        <strain evidence="2 3">Enr8</strain>
    </source>
</reference>
<dbReference type="EMBL" id="SJPF01000006">
    <property type="protein sequence ID" value="TWT30079.1"/>
    <property type="molecule type" value="Genomic_DNA"/>
</dbReference>
<dbReference type="OrthoDB" id="286168at2"/>
<evidence type="ECO:0000313" key="3">
    <source>
        <dbReference type="Proteomes" id="UP000318878"/>
    </source>
</evidence>
<gene>
    <name evidence="2" type="ORF">Enr8_47360</name>
</gene>
<dbReference type="Pfam" id="PF13480">
    <property type="entry name" value="Acetyltransf_6"/>
    <property type="match status" value="1"/>
</dbReference>
<evidence type="ECO:0000259" key="1">
    <source>
        <dbReference type="Pfam" id="PF13480"/>
    </source>
</evidence>
<comment type="caution">
    <text evidence="2">The sequence shown here is derived from an EMBL/GenBank/DDBJ whole genome shotgun (WGS) entry which is preliminary data.</text>
</comment>
<dbReference type="RefSeq" id="WP_146436354.1">
    <property type="nucleotide sequence ID" value="NZ_SJPF01000006.1"/>
</dbReference>
<proteinExistence type="predicted"/>
<protein>
    <recommendedName>
        <fullName evidence="1">BioF2-like acetyltransferase domain-containing protein</fullName>
    </recommendedName>
</protein>